<keyword evidence="3" id="KW-1185">Reference proteome</keyword>
<feature type="compositionally biased region" description="Polar residues" evidence="1">
    <location>
        <begin position="12"/>
        <end position="29"/>
    </location>
</feature>
<organism evidence="2 3">
    <name type="scientific">Molossus molossus</name>
    <name type="common">Pallas' mastiff bat</name>
    <name type="synonym">Vespertilio molossus</name>
    <dbReference type="NCBI Taxonomy" id="27622"/>
    <lineage>
        <taxon>Eukaryota</taxon>
        <taxon>Metazoa</taxon>
        <taxon>Chordata</taxon>
        <taxon>Craniata</taxon>
        <taxon>Vertebrata</taxon>
        <taxon>Euteleostomi</taxon>
        <taxon>Mammalia</taxon>
        <taxon>Eutheria</taxon>
        <taxon>Laurasiatheria</taxon>
        <taxon>Chiroptera</taxon>
        <taxon>Yangochiroptera</taxon>
        <taxon>Molossidae</taxon>
        <taxon>Molossus</taxon>
    </lineage>
</organism>
<feature type="region of interest" description="Disordered" evidence="1">
    <location>
        <begin position="1"/>
        <end position="31"/>
    </location>
</feature>
<dbReference type="EMBL" id="JACASF010000010">
    <property type="protein sequence ID" value="KAF6452929.1"/>
    <property type="molecule type" value="Genomic_DNA"/>
</dbReference>
<protein>
    <submittedName>
        <fullName evidence="2">Uncharacterized protein</fullName>
    </submittedName>
</protein>
<name>A0A7J8FZV7_MOLMO</name>
<dbReference type="Proteomes" id="UP000550707">
    <property type="component" value="Unassembled WGS sequence"/>
</dbReference>
<gene>
    <name evidence="2" type="ORF">HJG59_008228</name>
</gene>
<evidence type="ECO:0000256" key="1">
    <source>
        <dbReference type="SAM" id="MobiDB-lite"/>
    </source>
</evidence>
<evidence type="ECO:0000313" key="3">
    <source>
        <dbReference type="Proteomes" id="UP000550707"/>
    </source>
</evidence>
<evidence type="ECO:0000313" key="2">
    <source>
        <dbReference type="EMBL" id="KAF6452929.1"/>
    </source>
</evidence>
<accession>A0A7J8FZV7</accession>
<dbReference type="InParanoid" id="A0A7J8FZV7"/>
<proteinExistence type="predicted"/>
<sequence length="127" mass="13937">MEVSAFRPSQKLFPTSQREPQPFPVTQRSPVEADGQRWVSRDISCRSVSVPFGGAHSTSHITPVMCGGLPRGLLDTSHSVGIDKEDERGASFFSPEILGSHCSFIFIIGLNISLKKPIKNNNSVFNH</sequence>
<dbReference type="AlphaFoldDB" id="A0A7J8FZV7"/>
<reference evidence="2 3" key="1">
    <citation type="journal article" date="2020" name="Nature">
        <title>Six reference-quality genomes reveal evolution of bat adaptations.</title>
        <authorList>
            <person name="Jebb D."/>
            <person name="Huang Z."/>
            <person name="Pippel M."/>
            <person name="Hughes G.M."/>
            <person name="Lavrichenko K."/>
            <person name="Devanna P."/>
            <person name="Winkler S."/>
            <person name="Jermiin L.S."/>
            <person name="Skirmuntt E.C."/>
            <person name="Katzourakis A."/>
            <person name="Burkitt-Gray L."/>
            <person name="Ray D.A."/>
            <person name="Sullivan K.A.M."/>
            <person name="Roscito J.G."/>
            <person name="Kirilenko B.M."/>
            <person name="Davalos L.M."/>
            <person name="Corthals A.P."/>
            <person name="Power M.L."/>
            <person name="Jones G."/>
            <person name="Ransome R.D."/>
            <person name="Dechmann D.K.N."/>
            <person name="Locatelli A.G."/>
            <person name="Puechmaille S.J."/>
            <person name="Fedrigo O."/>
            <person name="Jarvis E.D."/>
            <person name="Hiller M."/>
            <person name="Vernes S.C."/>
            <person name="Myers E.W."/>
            <person name="Teeling E.C."/>
        </authorList>
    </citation>
    <scope>NUCLEOTIDE SEQUENCE [LARGE SCALE GENOMIC DNA]</scope>
    <source>
        <strain evidence="2">MMolMol1</strain>
        <tissue evidence="2">Muscle</tissue>
    </source>
</reference>
<comment type="caution">
    <text evidence="2">The sequence shown here is derived from an EMBL/GenBank/DDBJ whole genome shotgun (WGS) entry which is preliminary data.</text>
</comment>